<proteinExistence type="predicted"/>
<evidence type="ECO:0000256" key="1">
    <source>
        <dbReference type="SAM" id="MobiDB-lite"/>
    </source>
</evidence>
<feature type="region of interest" description="Disordered" evidence="1">
    <location>
        <begin position="33"/>
        <end position="75"/>
    </location>
</feature>
<protein>
    <submittedName>
        <fullName evidence="3">Uncharacterized protein</fullName>
    </submittedName>
</protein>
<name>A0AA38P2W4_9AGAR</name>
<sequence length="201" mass="21773">MLAHAFLALFFLNLDPIFAAPASVRGNLGLLTPPATPGSNDPGSHGSSAPSSPSSHASSDSESAHQPYVDPHSPDGKDCRVMPYVLETNKWAAKIYFMTLLQHARPHLLPVHHDYVFGFEDVDFTTHHGELAPRFSYRVVCSDGSHEGQRQYYWAQNVFGDIQAGGAMETGEMYLGENQEGTLLVRVVGGQVQSGIAANAH</sequence>
<feature type="chain" id="PRO_5041292926" evidence="2">
    <location>
        <begin position="20"/>
        <end position="201"/>
    </location>
</feature>
<evidence type="ECO:0000313" key="4">
    <source>
        <dbReference type="Proteomes" id="UP001163846"/>
    </source>
</evidence>
<dbReference type="Proteomes" id="UP001163846">
    <property type="component" value="Unassembled WGS sequence"/>
</dbReference>
<organism evidence="3 4">
    <name type="scientific">Lentinula raphanica</name>
    <dbReference type="NCBI Taxonomy" id="153919"/>
    <lineage>
        <taxon>Eukaryota</taxon>
        <taxon>Fungi</taxon>
        <taxon>Dikarya</taxon>
        <taxon>Basidiomycota</taxon>
        <taxon>Agaricomycotina</taxon>
        <taxon>Agaricomycetes</taxon>
        <taxon>Agaricomycetidae</taxon>
        <taxon>Agaricales</taxon>
        <taxon>Marasmiineae</taxon>
        <taxon>Omphalotaceae</taxon>
        <taxon>Lentinula</taxon>
    </lineage>
</organism>
<keyword evidence="2" id="KW-0732">Signal</keyword>
<keyword evidence="4" id="KW-1185">Reference proteome</keyword>
<dbReference type="EMBL" id="MU806435">
    <property type="protein sequence ID" value="KAJ3835211.1"/>
    <property type="molecule type" value="Genomic_DNA"/>
</dbReference>
<dbReference type="AlphaFoldDB" id="A0AA38P2W4"/>
<feature type="signal peptide" evidence="2">
    <location>
        <begin position="1"/>
        <end position="19"/>
    </location>
</feature>
<gene>
    <name evidence="3" type="ORF">F5878DRAFT_323336</name>
</gene>
<accession>A0AA38P2W4</accession>
<reference evidence="3" key="1">
    <citation type="submission" date="2022-08" db="EMBL/GenBank/DDBJ databases">
        <authorList>
            <consortium name="DOE Joint Genome Institute"/>
            <person name="Min B."/>
            <person name="Riley R."/>
            <person name="Sierra-Patev S."/>
            <person name="Naranjo-Ortiz M."/>
            <person name="Looney B."/>
            <person name="Konkel Z."/>
            <person name="Slot J.C."/>
            <person name="Sakamoto Y."/>
            <person name="Steenwyk J.L."/>
            <person name="Rokas A."/>
            <person name="Carro J."/>
            <person name="Camarero S."/>
            <person name="Ferreira P."/>
            <person name="Molpeceres G."/>
            <person name="Ruiz-Duenas F.J."/>
            <person name="Serrano A."/>
            <person name="Henrissat B."/>
            <person name="Drula E."/>
            <person name="Hughes K.W."/>
            <person name="Mata J.L."/>
            <person name="Ishikawa N.K."/>
            <person name="Vargas-Isla R."/>
            <person name="Ushijima S."/>
            <person name="Smith C.A."/>
            <person name="Ahrendt S."/>
            <person name="Andreopoulos W."/>
            <person name="He G."/>
            <person name="Labutti K."/>
            <person name="Lipzen A."/>
            <person name="Ng V."/>
            <person name="Sandor L."/>
            <person name="Barry K."/>
            <person name="Martinez A.T."/>
            <person name="Xiao Y."/>
            <person name="Gibbons J.G."/>
            <person name="Terashima K."/>
            <person name="Hibbett D.S."/>
            <person name="Grigoriev I.V."/>
        </authorList>
    </citation>
    <scope>NUCLEOTIDE SEQUENCE</scope>
    <source>
        <strain evidence="3">TFB9207</strain>
    </source>
</reference>
<comment type="caution">
    <text evidence="3">The sequence shown here is derived from an EMBL/GenBank/DDBJ whole genome shotgun (WGS) entry which is preliminary data.</text>
</comment>
<evidence type="ECO:0000313" key="3">
    <source>
        <dbReference type="EMBL" id="KAJ3835211.1"/>
    </source>
</evidence>
<evidence type="ECO:0000256" key="2">
    <source>
        <dbReference type="SAM" id="SignalP"/>
    </source>
</evidence>
<feature type="compositionally biased region" description="Low complexity" evidence="1">
    <location>
        <begin position="41"/>
        <end position="65"/>
    </location>
</feature>